<evidence type="ECO:0000256" key="2">
    <source>
        <dbReference type="ARBA" id="ARBA00022908"/>
    </source>
</evidence>
<evidence type="ECO:0000256" key="4">
    <source>
        <dbReference type="ARBA" id="ARBA00023172"/>
    </source>
</evidence>
<dbReference type="OrthoDB" id="4326943at2"/>
<organism evidence="6 7">
    <name type="scientific">Mycetocola miduiensis</name>
    <dbReference type="NCBI Taxonomy" id="995034"/>
    <lineage>
        <taxon>Bacteria</taxon>
        <taxon>Bacillati</taxon>
        <taxon>Actinomycetota</taxon>
        <taxon>Actinomycetes</taxon>
        <taxon>Micrococcales</taxon>
        <taxon>Microbacteriaceae</taxon>
        <taxon>Mycetocola</taxon>
    </lineage>
</organism>
<dbReference type="Gene3D" id="1.10.150.130">
    <property type="match status" value="1"/>
</dbReference>
<proteinExistence type="inferred from homology"/>
<accession>A0A1I5AXF9</accession>
<dbReference type="InterPro" id="IPR013762">
    <property type="entry name" value="Integrase-like_cat_sf"/>
</dbReference>
<evidence type="ECO:0000313" key="7">
    <source>
        <dbReference type="Proteomes" id="UP000198867"/>
    </source>
</evidence>
<dbReference type="EMBL" id="FOVM01000004">
    <property type="protein sequence ID" value="SFN67134.1"/>
    <property type="molecule type" value="Genomic_DNA"/>
</dbReference>
<evidence type="ECO:0000256" key="1">
    <source>
        <dbReference type="ARBA" id="ARBA00008857"/>
    </source>
</evidence>
<comment type="similarity">
    <text evidence="1">Belongs to the 'phage' integrase family.</text>
</comment>
<evidence type="ECO:0000313" key="6">
    <source>
        <dbReference type="EMBL" id="SFN67134.1"/>
    </source>
</evidence>
<dbReference type="InterPro" id="IPR002104">
    <property type="entry name" value="Integrase_catalytic"/>
</dbReference>
<gene>
    <name evidence="6" type="ORF">SAMN05216219_1598</name>
</gene>
<sequence length="378" mass="42239">MARPPLPLGTWGEIKTKTIDGKPAAVAYYRDFDGVTRRAQKFGRTKGAAANLLRESLRDRLTPTNEYLTRESTLTALAEQWVIEIRKSKRADATKERYEGTIRAHVNKAVGSVRIREATVPVMQRLVDRVAEGSGEGQARMLGVVLKGMFGLAVRHNAADSNVARDLLLPPVERKAVRAPSIEDVHELRTVMRAYDAKPPARGNSIRDLADIADLLVGTGWRIGELLALRWSDVDLEHGKVTVSGTVTRTRGKGIHRQAFPKSEESNRTLFLPQFAIDVLVSRRVNSYCEWVFPSANGKLRWPENVRAQWAVAVKGTPVEWMTTKACRKAVATILGPEAAKEQLGHADEGVTRKHYIEQQMQRTDRSAQLDVFGQYRE</sequence>
<keyword evidence="3" id="KW-0238">DNA-binding</keyword>
<evidence type="ECO:0000259" key="5">
    <source>
        <dbReference type="PROSITE" id="PS51898"/>
    </source>
</evidence>
<dbReference type="STRING" id="995034.SAMN05216219_1598"/>
<dbReference type="SUPFAM" id="SSF56349">
    <property type="entry name" value="DNA breaking-rejoining enzymes"/>
    <property type="match status" value="1"/>
</dbReference>
<dbReference type="Pfam" id="PF00589">
    <property type="entry name" value="Phage_integrase"/>
    <property type="match status" value="1"/>
</dbReference>
<dbReference type="Gene3D" id="1.10.443.10">
    <property type="entry name" value="Intergrase catalytic core"/>
    <property type="match status" value="1"/>
</dbReference>
<keyword evidence="2" id="KW-0229">DNA integration</keyword>
<evidence type="ECO:0000256" key="3">
    <source>
        <dbReference type="ARBA" id="ARBA00023125"/>
    </source>
</evidence>
<dbReference type="Proteomes" id="UP000198867">
    <property type="component" value="Unassembled WGS sequence"/>
</dbReference>
<dbReference type="InterPro" id="IPR050808">
    <property type="entry name" value="Phage_Integrase"/>
</dbReference>
<dbReference type="AlphaFoldDB" id="A0A1I5AXF9"/>
<keyword evidence="4" id="KW-0233">DNA recombination</keyword>
<dbReference type="PROSITE" id="PS51898">
    <property type="entry name" value="TYR_RECOMBINASE"/>
    <property type="match status" value="1"/>
</dbReference>
<dbReference type="RefSeq" id="WP_090710365.1">
    <property type="nucleotide sequence ID" value="NZ_FOVM01000004.1"/>
</dbReference>
<name>A0A1I5AXF9_9MICO</name>
<dbReference type="InterPro" id="IPR010998">
    <property type="entry name" value="Integrase_recombinase_N"/>
</dbReference>
<dbReference type="PANTHER" id="PTHR30629">
    <property type="entry name" value="PROPHAGE INTEGRASE"/>
    <property type="match status" value="1"/>
</dbReference>
<reference evidence="7" key="1">
    <citation type="submission" date="2016-10" db="EMBL/GenBank/DDBJ databases">
        <authorList>
            <person name="Varghese N."/>
            <person name="Submissions S."/>
        </authorList>
    </citation>
    <scope>NUCLEOTIDE SEQUENCE [LARGE SCALE GENOMIC DNA]</scope>
    <source>
        <strain evidence="7">CGMCC 1.11101</strain>
    </source>
</reference>
<keyword evidence="7" id="KW-1185">Reference proteome</keyword>
<dbReference type="GO" id="GO:0015074">
    <property type="term" value="P:DNA integration"/>
    <property type="evidence" value="ECO:0007669"/>
    <property type="project" value="UniProtKB-KW"/>
</dbReference>
<dbReference type="GO" id="GO:0006310">
    <property type="term" value="P:DNA recombination"/>
    <property type="evidence" value="ECO:0007669"/>
    <property type="project" value="UniProtKB-KW"/>
</dbReference>
<feature type="domain" description="Tyr recombinase" evidence="5">
    <location>
        <begin position="178"/>
        <end position="369"/>
    </location>
</feature>
<protein>
    <submittedName>
        <fullName evidence="6">Site-specific recombinase XerD</fullName>
    </submittedName>
</protein>
<dbReference type="GO" id="GO:0003677">
    <property type="term" value="F:DNA binding"/>
    <property type="evidence" value="ECO:0007669"/>
    <property type="project" value="UniProtKB-KW"/>
</dbReference>
<dbReference type="InterPro" id="IPR011010">
    <property type="entry name" value="DNA_brk_join_enz"/>
</dbReference>
<dbReference type="CDD" id="cd01189">
    <property type="entry name" value="INT_ICEBs1_C_like"/>
    <property type="match status" value="1"/>
</dbReference>
<dbReference type="PANTHER" id="PTHR30629:SF2">
    <property type="entry name" value="PROPHAGE INTEGRASE INTS-RELATED"/>
    <property type="match status" value="1"/>
</dbReference>